<organism evidence="1 2">
    <name type="scientific">Elysia crispata</name>
    <name type="common">lettuce slug</name>
    <dbReference type="NCBI Taxonomy" id="231223"/>
    <lineage>
        <taxon>Eukaryota</taxon>
        <taxon>Metazoa</taxon>
        <taxon>Spiralia</taxon>
        <taxon>Lophotrochozoa</taxon>
        <taxon>Mollusca</taxon>
        <taxon>Gastropoda</taxon>
        <taxon>Heterobranchia</taxon>
        <taxon>Euthyneura</taxon>
        <taxon>Panpulmonata</taxon>
        <taxon>Sacoglossa</taxon>
        <taxon>Placobranchoidea</taxon>
        <taxon>Plakobranchidae</taxon>
        <taxon>Elysia</taxon>
    </lineage>
</organism>
<comment type="caution">
    <text evidence="1">The sequence shown here is derived from an EMBL/GenBank/DDBJ whole genome shotgun (WGS) entry which is preliminary data.</text>
</comment>
<accession>A0AAE1A5P7</accession>
<protein>
    <submittedName>
        <fullName evidence="1">Uncharacterized protein</fullName>
    </submittedName>
</protein>
<dbReference type="EMBL" id="JAWDGP010002602">
    <property type="protein sequence ID" value="KAK3781744.1"/>
    <property type="molecule type" value="Genomic_DNA"/>
</dbReference>
<evidence type="ECO:0000313" key="1">
    <source>
        <dbReference type="EMBL" id="KAK3781744.1"/>
    </source>
</evidence>
<dbReference type="AlphaFoldDB" id="A0AAE1A5P7"/>
<gene>
    <name evidence="1" type="ORF">RRG08_037147</name>
</gene>
<proteinExistence type="predicted"/>
<reference evidence="1" key="1">
    <citation type="journal article" date="2023" name="G3 (Bethesda)">
        <title>A reference genome for the long-term kleptoplast-retaining sea slug Elysia crispata morphotype clarki.</title>
        <authorList>
            <person name="Eastman K.E."/>
            <person name="Pendleton A.L."/>
            <person name="Shaikh M.A."/>
            <person name="Suttiyut T."/>
            <person name="Ogas R."/>
            <person name="Tomko P."/>
            <person name="Gavelis G."/>
            <person name="Widhalm J.R."/>
            <person name="Wisecaver J.H."/>
        </authorList>
    </citation>
    <scope>NUCLEOTIDE SEQUENCE</scope>
    <source>
        <strain evidence="1">ECLA1</strain>
    </source>
</reference>
<evidence type="ECO:0000313" key="2">
    <source>
        <dbReference type="Proteomes" id="UP001283361"/>
    </source>
</evidence>
<sequence>MFGSCLRGQLPTSKWRRLWVLYRSSRLFVLEASQKSNQEASGKHSDFRLPRPALWCHQHLLEHEGIPL</sequence>
<keyword evidence="2" id="KW-1185">Reference proteome</keyword>
<name>A0AAE1A5P7_9GAST</name>
<dbReference type="Proteomes" id="UP001283361">
    <property type="component" value="Unassembled WGS sequence"/>
</dbReference>